<evidence type="ECO:0000313" key="3">
    <source>
        <dbReference type="EMBL" id="MFE1751916.1"/>
    </source>
</evidence>
<dbReference type="CDD" id="cd00093">
    <property type="entry name" value="HTH_XRE"/>
    <property type="match status" value="1"/>
</dbReference>
<feature type="region of interest" description="Disordered" evidence="1">
    <location>
        <begin position="52"/>
        <end position="140"/>
    </location>
</feature>
<name>A0ABW6H636_9ACTN</name>
<feature type="compositionally biased region" description="Basic residues" evidence="1">
    <location>
        <begin position="60"/>
        <end position="71"/>
    </location>
</feature>
<dbReference type="InterPro" id="IPR001387">
    <property type="entry name" value="Cro/C1-type_HTH"/>
</dbReference>
<organism evidence="3 4">
    <name type="scientific">Streptomyces anandii</name>
    <dbReference type="NCBI Taxonomy" id="285454"/>
    <lineage>
        <taxon>Bacteria</taxon>
        <taxon>Bacillati</taxon>
        <taxon>Actinomycetota</taxon>
        <taxon>Actinomycetes</taxon>
        <taxon>Kitasatosporales</taxon>
        <taxon>Streptomycetaceae</taxon>
        <taxon>Streptomyces</taxon>
    </lineage>
</organism>
<accession>A0ABW6H636</accession>
<keyword evidence="4" id="KW-1185">Reference proteome</keyword>
<dbReference type="Proteomes" id="UP001599756">
    <property type="component" value="Unassembled WGS sequence"/>
</dbReference>
<dbReference type="Gene3D" id="1.10.10.10">
    <property type="entry name" value="Winged helix-like DNA-binding domain superfamily/Winged helix DNA-binding domain"/>
    <property type="match status" value="1"/>
</dbReference>
<evidence type="ECO:0000256" key="1">
    <source>
        <dbReference type="SAM" id="MobiDB-lite"/>
    </source>
</evidence>
<dbReference type="Pfam" id="PF04545">
    <property type="entry name" value="Sigma70_r4"/>
    <property type="match status" value="1"/>
</dbReference>
<evidence type="ECO:0000259" key="2">
    <source>
        <dbReference type="Pfam" id="PF04545"/>
    </source>
</evidence>
<feature type="compositionally biased region" description="Polar residues" evidence="1">
    <location>
        <begin position="1"/>
        <end position="24"/>
    </location>
</feature>
<dbReference type="InterPro" id="IPR036388">
    <property type="entry name" value="WH-like_DNA-bd_sf"/>
</dbReference>
<proteinExistence type="predicted"/>
<reference evidence="3 4" key="1">
    <citation type="submission" date="2024-09" db="EMBL/GenBank/DDBJ databases">
        <title>The Natural Products Discovery Center: Release of the First 8490 Sequenced Strains for Exploring Actinobacteria Biosynthetic Diversity.</title>
        <authorList>
            <person name="Kalkreuter E."/>
            <person name="Kautsar S.A."/>
            <person name="Yang D."/>
            <person name="Bader C.D."/>
            <person name="Teijaro C.N."/>
            <person name="Fluegel L."/>
            <person name="Davis C.M."/>
            <person name="Simpson J.R."/>
            <person name="Lauterbach L."/>
            <person name="Steele A.D."/>
            <person name="Gui C."/>
            <person name="Meng S."/>
            <person name="Li G."/>
            <person name="Viehrig K."/>
            <person name="Ye F."/>
            <person name="Su P."/>
            <person name="Kiefer A.F."/>
            <person name="Nichols A."/>
            <person name="Cepeda A.J."/>
            <person name="Yan W."/>
            <person name="Fan B."/>
            <person name="Jiang Y."/>
            <person name="Adhikari A."/>
            <person name="Zheng C.-J."/>
            <person name="Schuster L."/>
            <person name="Cowan T.M."/>
            <person name="Smanski M.J."/>
            <person name="Chevrette M.G."/>
            <person name="De Carvalho L.P.S."/>
            <person name="Shen B."/>
        </authorList>
    </citation>
    <scope>NUCLEOTIDE SEQUENCE [LARGE SCALE GENOMIC DNA]</scope>
    <source>
        <strain evidence="3 4">NPDC059500</strain>
    </source>
</reference>
<comment type="caution">
    <text evidence="3">The sequence shown here is derived from an EMBL/GenBank/DDBJ whole genome shotgun (WGS) entry which is preliminary data.</text>
</comment>
<protein>
    <submittedName>
        <fullName evidence="3">Sigma factor-like helix-turn-helix DNA-binding protein</fullName>
    </submittedName>
</protein>
<feature type="region of interest" description="Disordered" evidence="1">
    <location>
        <begin position="1"/>
        <end position="32"/>
    </location>
</feature>
<dbReference type="EMBL" id="JBHYTS010000020">
    <property type="protein sequence ID" value="MFE1751916.1"/>
    <property type="molecule type" value="Genomic_DNA"/>
</dbReference>
<dbReference type="InterPro" id="IPR007630">
    <property type="entry name" value="RNA_pol_sigma70_r4"/>
</dbReference>
<dbReference type="RefSeq" id="WP_381841277.1">
    <property type="nucleotide sequence ID" value="NZ_JBHYTS010000020.1"/>
</dbReference>
<gene>
    <name evidence="3" type="ORF">ACFW88_15475</name>
</gene>
<feature type="domain" description="RNA polymerase sigma-70 region 4" evidence="2">
    <location>
        <begin position="17"/>
        <end position="40"/>
    </location>
</feature>
<evidence type="ECO:0000313" key="4">
    <source>
        <dbReference type="Proteomes" id="UP001599756"/>
    </source>
</evidence>
<sequence length="140" mass="14427">MPANSSATGRSSTCASEGLTQAQTGERLGVSQMHVSRLLRGVSERRFLLCRAKHAPAGPRGRRHGGSKRHTAAGSARSGAGGRRPGPAEDAARSARGLTDRAPGAGMANRSHSGRRRKSIGPNPIGAVQFTVPTRGGAAR</sequence>